<keyword evidence="14" id="KW-0472">Membrane</keyword>
<dbReference type="GO" id="GO:0005789">
    <property type="term" value="C:endoplasmic reticulum membrane"/>
    <property type="evidence" value="ECO:0007669"/>
    <property type="project" value="UniProtKB-SubCell"/>
</dbReference>
<dbReference type="InterPro" id="IPR036396">
    <property type="entry name" value="Cyt_P450_sf"/>
</dbReference>
<dbReference type="PRINTS" id="PR00385">
    <property type="entry name" value="P450"/>
</dbReference>
<keyword evidence="8" id="KW-0256">Endoplasmic reticulum</keyword>
<dbReference type="FunFam" id="1.10.630.10:FF:000049">
    <property type="entry name" value="steroid 21-hydroxylase isoform X1"/>
    <property type="match status" value="1"/>
</dbReference>
<accession>A0AAV6YQE3</accession>
<keyword evidence="9" id="KW-0492">Microsome</keyword>
<keyword evidence="11 23" id="KW-0408">Iron</keyword>
<dbReference type="PROSITE" id="PS00086">
    <property type="entry name" value="CYTOCHROME_P450"/>
    <property type="match status" value="1"/>
</dbReference>
<evidence type="ECO:0000256" key="15">
    <source>
        <dbReference type="ARBA" id="ARBA00023250"/>
    </source>
</evidence>
<evidence type="ECO:0000256" key="5">
    <source>
        <dbReference type="ARBA" id="ARBA00022617"/>
    </source>
</evidence>
<evidence type="ECO:0000256" key="13">
    <source>
        <dbReference type="ARBA" id="ARBA00023121"/>
    </source>
</evidence>
<dbReference type="GO" id="GO:0042446">
    <property type="term" value="P:hormone biosynthetic process"/>
    <property type="evidence" value="ECO:0007669"/>
    <property type="project" value="TreeGrafter"/>
</dbReference>
<evidence type="ECO:0000313" key="25">
    <source>
        <dbReference type="EMBL" id="KAG8539161.1"/>
    </source>
</evidence>
<dbReference type="SUPFAM" id="SSF48264">
    <property type="entry name" value="Cytochrome P450"/>
    <property type="match status" value="1"/>
</dbReference>
<comment type="cofactor">
    <cofactor evidence="1">
        <name>heme b</name>
        <dbReference type="ChEBI" id="CHEBI:60344"/>
    </cofactor>
</comment>
<gene>
    <name evidence="25" type="ORF">GDO81_021325</name>
</gene>
<evidence type="ECO:0000256" key="21">
    <source>
        <dbReference type="ARBA" id="ARBA00044304"/>
    </source>
</evidence>
<reference evidence="25" key="1">
    <citation type="thesis" date="2020" institute="ProQuest LLC" country="789 East Eisenhower Parkway, Ann Arbor, MI, USA">
        <title>Comparative Genomics and Chromosome Evolution.</title>
        <authorList>
            <person name="Mudd A.B."/>
        </authorList>
    </citation>
    <scope>NUCLEOTIDE SEQUENCE</scope>
    <source>
        <strain evidence="25">237g6f4</strain>
        <tissue evidence="25">Blood</tissue>
    </source>
</reference>
<dbReference type="EMBL" id="WNYA01015977">
    <property type="protein sequence ID" value="KAG8539161.1"/>
    <property type="molecule type" value="Genomic_DNA"/>
</dbReference>
<evidence type="ECO:0000256" key="14">
    <source>
        <dbReference type="ARBA" id="ARBA00023136"/>
    </source>
</evidence>
<comment type="cofactor">
    <cofactor evidence="23">
        <name>heme</name>
        <dbReference type="ChEBI" id="CHEBI:30413"/>
    </cofactor>
</comment>
<evidence type="ECO:0000313" key="26">
    <source>
        <dbReference type="Proteomes" id="UP000824782"/>
    </source>
</evidence>
<evidence type="ECO:0000256" key="7">
    <source>
        <dbReference type="ARBA" id="ARBA00022723"/>
    </source>
</evidence>
<evidence type="ECO:0000256" key="10">
    <source>
        <dbReference type="ARBA" id="ARBA00023002"/>
    </source>
</evidence>
<name>A0AAV6YQE3_ENGPU</name>
<dbReference type="InterPro" id="IPR017972">
    <property type="entry name" value="Cyt_P450_CS"/>
</dbReference>
<keyword evidence="26" id="KW-1185">Reference proteome</keyword>
<dbReference type="GO" id="GO:0005496">
    <property type="term" value="F:steroid binding"/>
    <property type="evidence" value="ECO:0007669"/>
    <property type="project" value="UniProtKB-KW"/>
</dbReference>
<evidence type="ECO:0000256" key="9">
    <source>
        <dbReference type="ARBA" id="ARBA00022848"/>
    </source>
</evidence>
<evidence type="ECO:0000256" key="4">
    <source>
        <dbReference type="ARBA" id="ARBA00010617"/>
    </source>
</evidence>
<evidence type="ECO:0000256" key="16">
    <source>
        <dbReference type="ARBA" id="ARBA00044040"/>
    </source>
</evidence>
<comment type="subcellular location">
    <subcellularLocation>
        <location evidence="3">Endoplasmic reticulum membrane</location>
        <topology evidence="3">Peripheral membrane protein</topology>
    </subcellularLocation>
    <subcellularLocation>
        <location evidence="2">Microsome membrane</location>
        <topology evidence="2">Peripheral membrane protein</topology>
    </subcellularLocation>
</comment>
<dbReference type="AlphaFoldDB" id="A0AAV6YQE3"/>
<dbReference type="GO" id="GO:0006694">
    <property type="term" value="P:steroid biosynthetic process"/>
    <property type="evidence" value="ECO:0007669"/>
    <property type="project" value="UniProtKB-KW"/>
</dbReference>
<keyword evidence="15" id="KW-0755">Steroidogenesis</keyword>
<sequence length="449" mass="51112">MRLAQKYGPIYRLSFWGHDIVVLNNAPLIREALIKKWGDFAGRPQSYVADLISKGGKDLSLGDYTPAWKMQRRLTHLSLQKRVRRGLETALAAEARELCQDFMKRKGEAIDVAEDFSLRTCKVIAELTFGTSYELSDPTFQDIHRCIVRIVKLFEAPAVNILDFIPFLRKFPNKSLTRLLKAVDRRDKFVQSQMERHKLHPPEEEAQEDILHEMIRFLRENTKVEGEDASDLTEEHLHMAVVDLFIGGTETTASVLTWTVAFLLHHPEAQERIHQEIISAVGHDRYPTYPERTTMPYLNATISEMLRLRPVVPVAVPHSTTKDTSVAGFTIPKGTIVIPNIYAAHHDETVWENPEQFCPERFLTGPEGNVSSRSLLPFSMGARLCIGEAMARMEIFFFLSHLLRDFVFSPLSPTLLPDLQGVFGINLKCRPFLIRAHLREVPSVASETS</sequence>
<dbReference type="InterPro" id="IPR002401">
    <property type="entry name" value="Cyt_P450_E_grp-I"/>
</dbReference>
<evidence type="ECO:0000256" key="24">
    <source>
        <dbReference type="RuleBase" id="RU000461"/>
    </source>
</evidence>
<dbReference type="PANTHER" id="PTHR24289:SF17">
    <property type="entry name" value="STEROID 21-HYDROXYLASE ISOFORM X1"/>
    <property type="match status" value="1"/>
</dbReference>
<evidence type="ECO:0000256" key="18">
    <source>
        <dbReference type="ARBA" id="ARBA00044217"/>
    </source>
</evidence>
<evidence type="ECO:0000256" key="20">
    <source>
        <dbReference type="ARBA" id="ARBA00044282"/>
    </source>
</evidence>
<keyword evidence="12 24" id="KW-0503">Monooxygenase</keyword>
<dbReference type="GO" id="GO:0004508">
    <property type="term" value="F:steroid 17-alpha-monooxygenase activity"/>
    <property type="evidence" value="ECO:0007669"/>
    <property type="project" value="TreeGrafter"/>
</dbReference>
<comment type="similarity">
    <text evidence="4 24">Belongs to the cytochrome P450 family.</text>
</comment>
<protein>
    <recommendedName>
        <fullName evidence="17">Steroid 21-hydroxylase</fullName>
        <ecNumber evidence="16">1.14.14.16</ecNumber>
    </recommendedName>
    <alternativeName>
        <fullName evidence="21">21-OHase</fullName>
    </alternativeName>
    <alternativeName>
        <fullName evidence="18">Cytochrome P-450c21</fullName>
    </alternativeName>
    <alternativeName>
        <fullName evidence="22">Cytochrome P450 21</fullName>
    </alternativeName>
    <alternativeName>
        <fullName evidence="20">Cytochrome P450 XXI</fullName>
    </alternativeName>
    <alternativeName>
        <fullName evidence="19">Cytochrome P450-C21</fullName>
    </alternativeName>
</protein>
<dbReference type="InterPro" id="IPR001128">
    <property type="entry name" value="Cyt_P450"/>
</dbReference>
<evidence type="ECO:0000256" key="22">
    <source>
        <dbReference type="ARBA" id="ARBA00044342"/>
    </source>
</evidence>
<evidence type="ECO:0000256" key="19">
    <source>
        <dbReference type="ARBA" id="ARBA00044265"/>
    </source>
</evidence>
<organism evidence="25 26">
    <name type="scientific">Engystomops pustulosus</name>
    <name type="common">Tungara frog</name>
    <name type="synonym">Physalaemus pustulosus</name>
    <dbReference type="NCBI Taxonomy" id="76066"/>
    <lineage>
        <taxon>Eukaryota</taxon>
        <taxon>Metazoa</taxon>
        <taxon>Chordata</taxon>
        <taxon>Craniata</taxon>
        <taxon>Vertebrata</taxon>
        <taxon>Euteleostomi</taxon>
        <taxon>Amphibia</taxon>
        <taxon>Batrachia</taxon>
        <taxon>Anura</taxon>
        <taxon>Neobatrachia</taxon>
        <taxon>Hyloidea</taxon>
        <taxon>Leptodactylidae</taxon>
        <taxon>Leiuperinae</taxon>
        <taxon>Engystomops</taxon>
    </lineage>
</organism>
<dbReference type="Proteomes" id="UP000824782">
    <property type="component" value="Unassembled WGS sequence"/>
</dbReference>
<evidence type="ECO:0000256" key="3">
    <source>
        <dbReference type="ARBA" id="ARBA00004406"/>
    </source>
</evidence>
<evidence type="ECO:0000256" key="6">
    <source>
        <dbReference type="ARBA" id="ARBA00022665"/>
    </source>
</evidence>
<dbReference type="GO" id="GO:0042448">
    <property type="term" value="P:progesterone metabolic process"/>
    <property type="evidence" value="ECO:0007669"/>
    <property type="project" value="TreeGrafter"/>
</dbReference>
<feature type="binding site" description="axial binding residue" evidence="23">
    <location>
        <position position="385"/>
    </location>
    <ligand>
        <name>heme</name>
        <dbReference type="ChEBI" id="CHEBI:30413"/>
    </ligand>
    <ligandPart>
        <name>Fe</name>
        <dbReference type="ChEBI" id="CHEBI:18248"/>
    </ligandPart>
</feature>
<dbReference type="Gene3D" id="1.10.630.10">
    <property type="entry name" value="Cytochrome P450"/>
    <property type="match status" value="1"/>
</dbReference>
<evidence type="ECO:0000256" key="17">
    <source>
        <dbReference type="ARBA" id="ARBA00044116"/>
    </source>
</evidence>
<evidence type="ECO:0000256" key="2">
    <source>
        <dbReference type="ARBA" id="ARBA00004174"/>
    </source>
</evidence>
<proteinExistence type="inferred from homology"/>
<keyword evidence="13" id="KW-0446">Lipid-binding</keyword>
<dbReference type="Pfam" id="PF00067">
    <property type="entry name" value="p450"/>
    <property type="match status" value="1"/>
</dbReference>
<dbReference type="GO" id="GO:0005506">
    <property type="term" value="F:iron ion binding"/>
    <property type="evidence" value="ECO:0007669"/>
    <property type="project" value="InterPro"/>
</dbReference>
<evidence type="ECO:0000256" key="11">
    <source>
        <dbReference type="ARBA" id="ARBA00023004"/>
    </source>
</evidence>
<evidence type="ECO:0000256" key="1">
    <source>
        <dbReference type="ARBA" id="ARBA00001970"/>
    </source>
</evidence>
<evidence type="ECO:0000256" key="8">
    <source>
        <dbReference type="ARBA" id="ARBA00022824"/>
    </source>
</evidence>
<evidence type="ECO:0000256" key="23">
    <source>
        <dbReference type="PIRSR" id="PIRSR602401-1"/>
    </source>
</evidence>
<dbReference type="PRINTS" id="PR00463">
    <property type="entry name" value="EP450I"/>
</dbReference>
<dbReference type="GO" id="GO:0004509">
    <property type="term" value="F:steroid 21-monooxygenase activity"/>
    <property type="evidence" value="ECO:0007669"/>
    <property type="project" value="UniProtKB-EC"/>
</dbReference>
<keyword evidence="6" id="KW-0754">Steroid-binding</keyword>
<keyword evidence="10 24" id="KW-0560">Oxidoreductase</keyword>
<dbReference type="GO" id="GO:0020037">
    <property type="term" value="F:heme binding"/>
    <property type="evidence" value="ECO:0007669"/>
    <property type="project" value="InterPro"/>
</dbReference>
<comment type="caution">
    <text evidence="25">The sequence shown here is derived from an EMBL/GenBank/DDBJ whole genome shotgun (WGS) entry which is preliminary data.</text>
</comment>
<keyword evidence="5 23" id="KW-0349">Heme</keyword>
<evidence type="ECO:0000256" key="12">
    <source>
        <dbReference type="ARBA" id="ARBA00023033"/>
    </source>
</evidence>
<dbReference type="EC" id="1.14.14.16" evidence="16"/>
<dbReference type="PANTHER" id="PTHR24289">
    <property type="entry name" value="STEROID 17-ALPHA-HYDROXYLASE/17,20 LYASE"/>
    <property type="match status" value="1"/>
</dbReference>
<keyword evidence="7 23" id="KW-0479">Metal-binding</keyword>